<dbReference type="Proteomes" id="UP000298030">
    <property type="component" value="Unassembled WGS sequence"/>
</dbReference>
<accession>A0A4Y7SU94</accession>
<sequence>MASTLPLVLETAADILVSIVCLERFYPLIFLKIQVCNPRKRALAPAELATITDLDKSLRGGDGLFQLMTDVVVRGSGRRLEKVHPDSAKEVKDSLVNELTEGMTEDRFWATFVQCLVCKTVTLRKHFAVNHVCGAKQDATWSEAPNDYEGPSSPTSTEREETEDHDYEPPSDTDVFGDIEYVLMNPFNEVPRAPEGEAAVVDAPEDVTDDLSDLELPTVLEVYDRIIATTPGAATTEMGIVDVEVLRTVGGKDGIANNSRGRALPDQQPNVSTWRTRAAANHNARRRGFPMTSYTTSPSSSTLNLMMWTRRQYRPSTYPIQASGSKHFPNAFKNKFAVGLVERIGKDNNGEPESAPRVIVATLQEIEQSRGGEEEMAFGEGPSTIRFDSNDIDAMDTVRIEADEGSYCYGLDGPSMNQRRSSSCASMQVDSTRSQIGETDFSPTQPLTTASLSPSAGLPSPLICPRRPFLAVLILGSKFTQHKCYSNHAWAKLSGLPPKGNRPLRECPGIGLGVVSLDWQAACAAMRRPAQPPAASRAVMRCQSEISLNMKISSPSETINHPPMIDKSSASVPETAAVASGELTVPATMNLLEIAASSRVPLRYLKTPCRDTSTAHQELSYPWRRCQTLGTHQHAIRSVVIIPPCRSTASCSPGRVELWLFIDYRYFAQPRYAEPELLAVITFVVSIESVQLGRQYSALQMNTFQEAHNPTEFFNSPVARIDVMKLLVPGFNDLNGSFRILSFGAYTNKGLAPFSISSEIIGEKPEPHQEDPQLHHWDVKHKFAKSYESFGKITKLEVHEVSQKLAEFLCFYSVKSADNQVTSLEGNTTVRELLKEVKEDTADKYAHDLTLLRIYRTIALGLDVDEDKLAPQAAQYH</sequence>
<protein>
    <submittedName>
        <fullName evidence="2">Uncharacterized protein</fullName>
    </submittedName>
</protein>
<proteinExistence type="predicted"/>
<feature type="region of interest" description="Disordered" evidence="1">
    <location>
        <begin position="141"/>
        <end position="171"/>
    </location>
</feature>
<gene>
    <name evidence="2" type="ORF">FA13DRAFT_1796523</name>
</gene>
<evidence type="ECO:0000313" key="3">
    <source>
        <dbReference type="Proteomes" id="UP000298030"/>
    </source>
</evidence>
<comment type="caution">
    <text evidence="2">The sequence shown here is derived from an EMBL/GenBank/DDBJ whole genome shotgun (WGS) entry which is preliminary data.</text>
</comment>
<dbReference type="STRING" id="71717.A0A4Y7SU94"/>
<reference evidence="2 3" key="1">
    <citation type="journal article" date="2019" name="Nat. Ecol. Evol.">
        <title>Megaphylogeny resolves global patterns of mushroom evolution.</title>
        <authorList>
            <person name="Varga T."/>
            <person name="Krizsan K."/>
            <person name="Foldi C."/>
            <person name="Dima B."/>
            <person name="Sanchez-Garcia M."/>
            <person name="Sanchez-Ramirez S."/>
            <person name="Szollosi G.J."/>
            <person name="Szarkandi J.G."/>
            <person name="Papp V."/>
            <person name="Albert L."/>
            <person name="Andreopoulos W."/>
            <person name="Angelini C."/>
            <person name="Antonin V."/>
            <person name="Barry K.W."/>
            <person name="Bougher N.L."/>
            <person name="Buchanan P."/>
            <person name="Buyck B."/>
            <person name="Bense V."/>
            <person name="Catcheside P."/>
            <person name="Chovatia M."/>
            <person name="Cooper J."/>
            <person name="Damon W."/>
            <person name="Desjardin D."/>
            <person name="Finy P."/>
            <person name="Geml J."/>
            <person name="Haridas S."/>
            <person name="Hughes K."/>
            <person name="Justo A."/>
            <person name="Karasinski D."/>
            <person name="Kautmanova I."/>
            <person name="Kiss B."/>
            <person name="Kocsube S."/>
            <person name="Kotiranta H."/>
            <person name="LaButti K.M."/>
            <person name="Lechner B.E."/>
            <person name="Liimatainen K."/>
            <person name="Lipzen A."/>
            <person name="Lukacs Z."/>
            <person name="Mihaltcheva S."/>
            <person name="Morgado L.N."/>
            <person name="Niskanen T."/>
            <person name="Noordeloos M.E."/>
            <person name="Ohm R.A."/>
            <person name="Ortiz-Santana B."/>
            <person name="Ovrebo C."/>
            <person name="Racz N."/>
            <person name="Riley R."/>
            <person name="Savchenko A."/>
            <person name="Shiryaev A."/>
            <person name="Soop K."/>
            <person name="Spirin V."/>
            <person name="Szebenyi C."/>
            <person name="Tomsovsky M."/>
            <person name="Tulloss R.E."/>
            <person name="Uehling J."/>
            <person name="Grigoriev I.V."/>
            <person name="Vagvolgyi C."/>
            <person name="Papp T."/>
            <person name="Martin F.M."/>
            <person name="Miettinen O."/>
            <person name="Hibbett D.S."/>
            <person name="Nagy L.G."/>
        </authorList>
    </citation>
    <scope>NUCLEOTIDE SEQUENCE [LARGE SCALE GENOMIC DNA]</scope>
    <source>
        <strain evidence="2 3">FP101781</strain>
    </source>
</reference>
<evidence type="ECO:0000256" key="1">
    <source>
        <dbReference type="SAM" id="MobiDB-lite"/>
    </source>
</evidence>
<feature type="compositionally biased region" description="Acidic residues" evidence="1">
    <location>
        <begin position="160"/>
        <end position="171"/>
    </location>
</feature>
<dbReference type="AlphaFoldDB" id="A0A4Y7SU94"/>
<dbReference type="EMBL" id="QPFP01000057">
    <property type="protein sequence ID" value="TEB25443.1"/>
    <property type="molecule type" value="Genomic_DNA"/>
</dbReference>
<organism evidence="2 3">
    <name type="scientific">Coprinellus micaceus</name>
    <name type="common">Glistening ink-cap mushroom</name>
    <name type="synonym">Coprinus micaceus</name>
    <dbReference type="NCBI Taxonomy" id="71717"/>
    <lineage>
        <taxon>Eukaryota</taxon>
        <taxon>Fungi</taxon>
        <taxon>Dikarya</taxon>
        <taxon>Basidiomycota</taxon>
        <taxon>Agaricomycotina</taxon>
        <taxon>Agaricomycetes</taxon>
        <taxon>Agaricomycetidae</taxon>
        <taxon>Agaricales</taxon>
        <taxon>Agaricineae</taxon>
        <taxon>Psathyrellaceae</taxon>
        <taxon>Coprinellus</taxon>
    </lineage>
</organism>
<keyword evidence="3" id="KW-1185">Reference proteome</keyword>
<dbReference type="OrthoDB" id="286814at2759"/>
<dbReference type="Gene3D" id="1.10.472.10">
    <property type="entry name" value="Cyclin-like"/>
    <property type="match status" value="1"/>
</dbReference>
<evidence type="ECO:0000313" key="2">
    <source>
        <dbReference type="EMBL" id="TEB25443.1"/>
    </source>
</evidence>
<name>A0A4Y7SU94_COPMI</name>